<dbReference type="GO" id="GO:1904047">
    <property type="term" value="F:S-adenosyl-L-methionine binding"/>
    <property type="evidence" value="ECO:0007669"/>
    <property type="project" value="TreeGrafter"/>
</dbReference>
<dbReference type="GO" id="GO:0006298">
    <property type="term" value="P:mismatch repair"/>
    <property type="evidence" value="ECO:0007669"/>
    <property type="project" value="TreeGrafter"/>
</dbReference>
<comment type="similarity">
    <text evidence="1 8">Belongs to the N(4)/N(6)-methyltransferase family.</text>
</comment>
<evidence type="ECO:0000256" key="4">
    <source>
        <dbReference type="ARBA" id="ARBA00022679"/>
    </source>
</evidence>
<name>A0A2H0UT93_9BACT</name>
<reference evidence="10" key="1">
    <citation type="submission" date="2017-09" db="EMBL/GenBank/DDBJ databases">
        <title>Depth-based differentiation of microbial function through sediment-hosted aquifers and enrichment of novel symbionts in the deep terrestrial subsurface.</title>
        <authorList>
            <person name="Probst A.J."/>
            <person name="Ladd B."/>
            <person name="Jarett J.K."/>
            <person name="Geller-Mcgrath D.E."/>
            <person name="Sieber C.M.K."/>
            <person name="Emerson J.B."/>
            <person name="Anantharaman K."/>
            <person name="Thomas B.C."/>
            <person name="Malmstrom R."/>
            <person name="Stieglmeier M."/>
            <person name="Klingl A."/>
            <person name="Woyke T."/>
            <person name="Ryan C.M."/>
            <person name="Banfield J.F."/>
        </authorList>
    </citation>
    <scope>NUCLEOTIDE SEQUENCE [LARGE SCALE GENOMIC DNA]</scope>
</reference>
<dbReference type="InterPro" id="IPR023095">
    <property type="entry name" value="Ade_MeTrfase_dom_2"/>
</dbReference>
<sequence length="289" mass="33296">MTTPKKTITRPNGVKPFLKWVGGKSQLLPQLRDFYPRTFKRYFEPFLGGGAVFFDVKPKEAFLNDINTTLITAYKHVQKKPDDLVNLLRRLQDKYDRQSEEGRSALYYEIRSKYNDLSEGDLNKTAYLIFLNKTGYNGLYRESSSGGFNVPFGKYKNPAILDESNLLAVSNTLKGVSLNALSFEKAVAESRRGDFVYFDPPYYPLNGTAKFTNYHEKDFLEEEQVKLRDIFAELDRRGCFVMMSNSYTDFIGKLYRGFNKHTVLANRAVNCKAEGRGKVKEYVITNYKI</sequence>
<feature type="binding site" evidence="7">
    <location>
        <position position="199"/>
    </location>
    <ligand>
        <name>S-adenosyl-L-methionine</name>
        <dbReference type="ChEBI" id="CHEBI:59789"/>
    </ligand>
</feature>
<evidence type="ECO:0000256" key="8">
    <source>
        <dbReference type="RuleBase" id="RU361257"/>
    </source>
</evidence>
<comment type="catalytic activity">
    <reaction evidence="6 8">
        <text>a 2'-deoxyadenosine in DNA + S-adenosyl-L-methionine = an N(6)-methyl-2'-deoxyadenosine in DNA + S-adenosyl-L-homocysteine + H(+)</text>
        <dbReference type="Rhea" id="RHEA:15197"/>
        <dbReference type="Rhea" id="RHEA-COMP:12418"/>
        <dbReference type="Rhea" id="RHEA-COMP:12419"/>
        <dbReference type="ChEBI" id="CHEBI:15378"/>
        <dbReference type="ChEBI" id="CHEBI:57856"/>
        <dbReference type="ChEBI" id="CHEBI:59789"/>
        <dbReference type="ChEBI" id="CHEBI:90615"/>
        <dbReference type="ChEBI" id="CHEBI:90616"/>
        <dbReference type="EC" id="2.1.1.72"/>
    </reaction>
</comment>
<dbReference type="InterPro" id="IPR012263">
    <property type="entry name" value="M_m6A_EcoRV"/>
</dbReference>
<dbReference type="Proteomes" id="UP000231157">
    <property type="component" value="Unassembled WGS sequence"/>
</dbReference>
<evidence type="ECO:0000256" key="7">
    <source>
        <dbReference type="PIRSR" id="PIRSR000398-1"/>
    </source>
</evidence>
<dbReference type="Gene3D" id="1.10.1020.10">
    <property type="entry name" value="Adenine-specific Methyltransferase, Domain 2"/>
    <property type="match status" value="1"/>
</dbReference>
<feature type="binding site" evidence="7">
    <location>
        <position position="24"/>
    </location>
    <ligand>
        <name>S-adenosyl-L-methionine</name>
        <dbReference type="ChEBI" id="CHEBI:59789"/>
    </ligand>
</feature>
<evidence type="ECO:0000256" key="6">
    <source>
        <dbReference type="ARBA" id="ARBA00047942"/>
    </source>
</evidence>
<evidence type="ECO:0000313" key="10">
    <source>
        <dbReference type="Proteomes" id="UP000231157"/>
    </source>
</evidence>
<dbReference type="EC" id="2.1.1.72" evidence="2 8"/>
<dbReference type="PRINTS" id="PR00505">
    <property type="entry name" value="D12N6MTFRASE"/>
</dbReference>
<accession>A0A2H0UT93</accession>
<evidence type="ECO:0000313" key="9">
    <source>
        <dbReference type="EMBL" id="PIR89638.1"/>
    </source>
</evidence>
<dbReference type="InterPro" id="IPR012327">
    <property type="entry name" value="MeTrfase_D12"/>
</dbReference>
<dbReference type="NCBIfam" id="TIGR00571">
    <property type="entry name" value="dam"/>
    <property type="match status" value="1"/>
</dbReference>
<keyword evidence="4 8" id="KW-0808">Transferase</keyword>
<dbReference type="InterPro" id="IPR029063">
    <property type="entry name" value="SAM-dependent_MTases_sf"/>
</dbReference>
<feature type="binding site" evidence="7">
    <location>
        <position position="20"/>
    </location>
    <ligand>
        <name>S-adenosyl-L-methionine</name>
        <dbReference type="ChEBI" id="CHEBI:59789"/>
    </ligand>
</feature>
<organism evidence="9 10">
    <name type="scientific">Candidatus Harrisonbacteria bacterium CG10_big_fil_rev_8_21_14_0_10_40_38</name>
    <dbReference type="NCBI Taxonomy" id="1974583"/>
    <lineage>
        <taxon>Bacteria</taxon>
        <taxon>Candidatus Harrisoniibacteriota</taxon>
    </lineage>
</organism>
<evidence type="ECO:0000256" key="2">
    <source>
        <dbReference type="ARBA" id="ARBA00011900"/>
    </source>
</evidence>
<keyword evidence="5 8" id="KW-0949">S-adenosyl-L-methionine</keyword>
<dbReference type="Gene3D" id="3.40.50.150">
    <property type="entry name" value="Vaccinia Virus protein VP39"/>
    <property type="match status" value="1"/>
</dbReference>
<dbReference type="InterPro" id="IPR002052">
    <property type="entry name" value="DNA_methylase_N6_adenine_CS"/>
</dbReference>
<dbReference type="SUPFAM" id="SSF53335">
    <property type="entry name" value="S-adenosyl-L-methionine-dependent methyltransferases"/>
    <property type="match status" value="1"/>
</dbReference>
<evidence type="ECO:0000256" key="5">
    <source>
        <dbReference type="ARBA" id="ARBA00022691"/>
    </source>
</evidence>
<dbReference type="PANTHER" id="PTHR30481">
    <property type="entry name" value="DNA ADENINE METHYLASE"/>
    <property type="match status" value="1"/>
</dbReference>
<proteinExistence type="inferred from homology"/>
<evidence type="ECO:0000256" key="1">
    <source>
        <dbReference type="ARBA" id="ARBA00006594"/>
    </source>
</evidence>
<dbReference type="PROSITE" id="PS00092">
    <property type="entry name" value="N6_MTASE"/>
    <property type="match status" value="1"/>
</dbReference>
<protein>
    <recommendedName>
        <fullName evidence="2 8">Site-specific DNA-methyltransferase (adenine-specific)</fullName>
        <ecNumber evidence="2 8">2.1.1.72</ecNumber>
    </recommendedName>
</protein>
<dbReference type="GO" id="GO:0009307">
    <property type="term" value="P:DNA restriction-modification system"/>
    <property type="evidence" value="ECO:0007669"/>
    <property type="project" value="InterPro"/>
</dbReference>
<dbReference type="EMBL" id="PFAZ01000001">
    <property type="protein sequence ID" value="PIR89638.1"/>
    <property type="molecule type" value="Genomic_DNA"/>
</dbReference>
<dbReference type="GO" id="GO:0043565">
    <property type="term" value="F:sequence-specific DNA binding"/>
    <property type="evidence" value="ECO:0007669"/>
    <property type="project" value="TreeGrafter"/>
</dbReference>
<comment type="caution">
    <text evidence="9">The sequence shown here is derived from an EMBL/GenBank/DDBJ whole genome shotgun (WGS) entry which is preliminary data.</text>
</comment>
<dbReference type="AlphaFoldDB" id="A0A2H0UT93"/>
<dbReference type="PANTHER" id="PTHR30481:SF3">
    <property type="entry name" value="DNA ADENINE METHYLASE"/>
    <property type="match status" value="1"/>
</dbReference>
<gene>
    <name evidence="9" type="ORF">COU07_01760</name>
</gene>
<dbReference type="GO" id="GO:0032259">
    <property type="term" value="P:methylation"/>
    <property type="evidence" value="ECO:0007669"/>
    <property type="project" value="UniProtKB-KW"/>
</dbReference>
<dbReference type="Pfam" id="PF02086">
    <property type="entry name" value="MethyltransfD12"/>
    <property type="match status" value="1"/>
</dbReference>
<feature type="binding site" evidence="7">
    <location>
        <position position="65"/>
    </location>
    <ligand>
        <name>S-adenosyl-L-methionine</name>
        <dbReference type="ChEBI" id="CHEBI:59789"/>
    </ligand>
</feature>
<dbReference type="GO" id="GO:0009007">
    <property type="term" value="F:site-specific DNA-methyltransferase (adenine-specific) activity"/>
    <property type="evidence" value="ECO:0007669"/>
    <property type="project" value="UniProtKB-UniRule"/>
</dbReference>
<dbReference type="PIRSF" id="PIRSF000398">
    <property type="entry name" value="M_m6A_EcoRV"/>
    <property type="match status" value="1"/>
</dbReference>
<evidence type="ECO:0000256" key="3">
    <source>
        <dbReference type="ARBA" id="ARBA00022603"/>
    </source>
</evidence>
<keyword evidence="3 8" id="KW-0489">Methyltransferase</keyword>